<feature type="signal peptide" evidence="2">
    <location>
        <begin position="1"/>
        <end position="23"/>
    </location>
</feature>
<evidence type="ECO:0000313" key="4">
    <source>
        <dbReference type="EMBL" id="EFE49763.1"/>
    </source>
</evidence>
<keyword evidence="1" id="KW-0812">Transmembrane</keyword>
<proteinExistence type="predicted"/>
<evidence type="ECO:0000313" key="5">
    <source>
        <dbReference type="Proteomes" id="UP000005536"/>
    </source>
</evidence>
<evidence type="ECO:0008006" key="7">
    <source>
        <dbReference type="Google" id="ProtNLM"/>
    </source>
</evidence>
<dbReference type="HOGENOM" id="CLU_2118433_0_0_4"/>
<dbReference type="EMBL" id="ADBF01000042">
    <property type="protein sequence ID" value="EFE49763.1"/>
    <property type="molecule type" value="Genomic_DNA"/>
</dbReference>
<evidence type="ECO:0000313" key="3">
    <source>
        <dbReference type="EMBL" id="AJE18117.1"/>
    </source>
</evidence>
<reference evidence="4 5" key="1">
    <citation type="submission" date="2010-02" db="EMBL/GenBank/DDBJ databases">
        <authorList>
            <person name="Weinstock G."/>
            <person name="Sodergren E."/>
            <person name="Clifton S."/>
            <person name="Fulton L."/>
            <person name="Fulton B."/>
            <person name="Courtney L."/>
            <person name="Fronick C."/>
            <person name="Harrison M."/>
            <person name="Strong C."/>
            <person name="Farmer C."/>
            <person name="Delahaunty K."/>
            <person name="Markovic C."/>
            <person name="Hall O."/>
            <person name="Minx P."/>
            <person name="Tomlinson C."/>
            <person name="Mitreva M."/>
            <person name="Nelson J."/>
            <person name="Hou S."/>
            <person name="Wollam A."/>
            <person name="Pepin K.H."/>
            <person name="Johnson M."/>
            <person name="Bhonagiri V."/>
            <person name="Zhang X."/>
            <person name="Suruliraj S."/>
            <person name="Warren W."/>
            <person name="Chinwalla A."/>
            <person name="Mardis E.R."/>
            <person name="Wilson R.K."/>
        </authorList>
    </citation>
    <scope>NUCLEOTIDE SEQUENCE [LARGE SCALE GENOMIC DNA]</scope>
    <source>
        <strain evidence="4 5">ATCC 29315</strain>
    </source>
</reference>
<dbReference type="PATRIC" id="fig|546263.7.peg.829"/>
<keyword evidence="6" id="KW-1185">Reference proteome</keyword>
<dbReference type="AlphaFoldDB" id="D4DR15"/>
<gene>
    <name evidence="4" type="ORF">NEIELOOT_01508</name>
    <name evidence="3" type="ORF">NELON_03925</name>
</gene>
<accession>D4DR15</accession>
<evidence type="ECO:0000256" key="1">
    <source>
        <dbReference type="SAM" id="Phobius"/>
    </source>
</evidence>
<dbReference type="STRING" id="546263.NELON_03925"/>
<feature type="chain" id="PRO_5007913031" description="Integral membrane protein" evidence="2">
    <location>
        <begin position="24"/>
        <end position="114"/>
    </location>
</feature>
<organism evidence="4 5">
    <name type="scientific">Neisseria elongata subsp. glycolytica ATCC 29315</name>
    <dbReference type="NCBI Taxonomy" id="546263"/>
    <lineage>
        <taxon>Bacteria</taxon>
        <taxon>Pseudomonadati</taxon>
        <taxon>Pseudomonadota</taxon>
        <taxon>Betaproteobacteria</taxon>
        <taxon>Neisseriales</taxon>
        <taxon>Neisseriaceae</taxon>
        <taxon>Neisseria</taxon>
    </lineage>
</organism>
<reference evidence="6" key="2">
    <citation type="submission" date="2014-05" db="EMBL/GenBank/DDBJ databases">
        <title>Complete Genome sequence of Neisseria elongata subsp. glycolytica.</title>
        <authorList>
            <person name="Veyrier F.J."/>
            <person name="Taha M.-K."/>
        </authorList>
    </citation>
    <scope>NUCLEOTIDE SEQUENCE [LARGE SCALE GENOMIC DNA]</scope>
    <source>
        <strain evidence="6">ATCC 29315</strain>
    </source>
</reference>
<evidence type="ECO:0000256" key="2">
    <source>
        <dbReference type="SAM" id="SignalP"/>
    </source>
</evidence>
<name>D4DR15_NEIEG</name>
<dbReference type="Proteomes" id="UP000005536">
    <property type="component" value="Unassembled WGS sequence"/>
</dbReference>
<reference evidence="3 6" key="3">
    <citation type="journal article" date="2015" name="PLoS Genet.">
        <title>Common Cell Shape Evolution of Two Nasopharyngeal Pathogens.</title>
        <authorList>
            <person name="Veyrier F.J."/>
            <person name="Biais N."/>
            <person name="Morales P."/>
            <person name="Belkacem N."/>
            <person name="Guilhen C."/>
            <person name="Ranjeva S."/>
            <person name="Sismeiro O."/>
            <person name="Pehau-Arnaudet G."/>
            <person name="Rocha E.P."/>
            <person name="Werts C."/>
            <person name="Taha M.K."/>
            <person name="Boneca I.G."/>
        </authorList>
    </citation>
    <scope>NUCLEOTIDE SEQUENCE [LARGE SCALE GENOMIC DNA]</scope>
    <source>
        <strain evidence="3 6">ATCC 29315</strain>
    </source>
</reference>
<dbReference type="EMBL" id="CP007726">
    <property type="protein sequence ID" value="AJE18117.1"/>
    <property type="molecule type" value="Genomic_DNA"/>
</dbReference>
<feature type="transmembrane region" description="Helical" evidence="1">
    <location>
        <begin position="59"/>
        <end position="79"/>
    </location>
</feature>
<dbReference type="Proteomes" id="UP000031392">
    <property type="component" value="Chromosome"/>
</dbReference>
<keyword evidence="1" id="KW-1133">Transmembrane helix</keyword>
<feature type="transmembrane region" description="Helical" evidence="1">
    <location>
        <begin position="91"/>
        <end position="109"/>
    </location>
</feature>
<keyword evidence="1" id="KW-0472">Membrane</keyword>
<keyword evidence="2" id="KW-0732">Signal</keyword>
<protein>
    <recommendedName>
        <fullName evidence="7">Integral membrane protein</fullName>
    </recommendedName>
</protein>
<dbReference type="KEGG" id="nel:NELON_03925"/>
<evidence type="ECO:0000313" key="6">
    <source>
        <dbReference type="Proteomes" id="UP000031392"/>
    </source>
</evidence>
<sequence length="114" mass="12859">MMWKNFCKQAFCFVLFFLSMAFAQLLRDGGISPREWAAAGVMSVWLQLLNLSRKRQSKIWVALPTAVGMVMYIAILMIFERQTLLPELPSKLATLGILSVLSVAVTVLYRANTD</sequence>